<feature type="region of interest" description="Disordered" evidence="1">
    <location>
        <begin position="60"/>
        <end position="131"/>
    </location>
</feature>
<feature type="compositionally biased region" description="Gly residues" evidence="1">
    <location>
        <begin position="78"/>
        <end position="92"/>
    </location>
</feature>
<reference evidence="3" key="1">
    <citation type="journal article" date="2019" name="Int. J. Syst. Evol. Microbiol.">
        <title>The Global Catalogue of Microorganisms (GCM) 10K type strain sequencing project: providing services to taxonomists for standard genome sequencing and annotation.</title>
        <authorList>
            <consortium name="The Broad Institute Genomics Platform"/>
            <consortium name="The Broad Institute Genome Sequencing Center for Infectious Disease"/>
            <person name="Wu L."/>
            <person name="Ma J."/>
        </authorList>
    </citation>
    <scope>NUCLEOTIDE SEQUENCE [LARGE SCALE GENOMIC DNA]</scope>
    <source>
        <strain evidence="3">CGMCC 4.7152</strain>
    </source>
</reference>
<comment type="caution">
    <text evidence="2">The sequence shown here is derived from an EMBL/GenBank/DDBJ whole genome shotgun (WGS) entry which is preliminary data.</text>
</comment>
<gene>
    <name evidence="2" type="ORF">ACFPIJ_31490</name>
</gene>
<dbReference type="Proteomes" id="UP001595912">
    <property type="component" value="Unassembled WGS sequence"/>
</dbReference>
<name>A0ABV9W1V0_9ACTN</name>
<dbReference type="EC" id="2.4.-.-" evidence="2"/>
<keyword evidence="3" id="KW-1185">Reference proteome</keyword>
<evidence type="ECO:0000313" key="2">
    <source>
        <dbReference type="EMBL" id="MFC5002344.1"/>
    </source>
</evidence>
<accession>A0ABV9W1V0</accession>
<keyword evidence="2" id="KW-0328">Glycosyltransferase</keyword>
<proteinExistence type="predicted"/>
<evidence type="ECO:0000313" key="3">
    <source>
        <dbReference type="Proteomes" id="UP001595912"/>
    </source>
</evidence>
<dbReference type="RefSeq" id="WP_380120329.1">
    <property type="nucleotide sequence ID" value="NZ_JBHSIU010000041.1"/>
</dbReference>
<evidence type="ECO:0000256" key="1">
    <source>
        <dbReference type="SAM" id="MobiDB-lite"/>
    </source>
</evidence>
<protein>
    <submittedName>
        <fullName evidence="2">Glycosyltransferase family 2 protein</fullName>
        <ecNumber evidence="2">2.4.-.-</ecNumber>
    </submittedName>
</protein>
<sequence>MLLLLPVHDPGLGLLTTVTSLRDAASGTGVVVIDNGSGPASAQVPRDAEDRGCTVLRHDTNRGVRAPQRLTRTAGTTRTGGPGGGPGGGWDRGCGQVDLHRGQAGNAGWRSGTSPGRGARSRPITRWGIMS</sequence>
<dbReference type="EMBL" id="JBHSIU010000041">
    <property type="protein sequence ID" value="MFC5002344.1"/>
    <property type="molecule type" value="Genomic_DNA"/>
</dbReference>
<dbReference type="GO" id="GO:0016757">
    <property type="term" value="F:glycosyltransferase activity"/>
    <property type="evidence" value="ECO:0007669"/>
    <property type="project" value="UniProtKB-KW"/>
</dbReference>
<keyword evidence="2" id="KW-0808">Transferase</keyword>
<organism evidence="2 3">
    <name type="scientific">Dactylosporangium cerinum</name>
    <dbReference type="NCBI Taxonomy" id="1434730"/>
    <lineage>
        <taxon>Bacteria</taxon>
        <taxon>Bacillati</taxon>
        <taxon>Actinomycetota</taxon>
        <taxon>Actinomycetes</taxon>
        <taxon>Micromonosporales</taxon>
        <taxon>Micromonosporaceae</taxon>
        <taxon>Dactylosporangium</taxon>
    </lineage>
</organism>